<dbReference type="AlphaFoldDB" id="A0A9J5YLB4"/>
<comment type="caution">
    <text evidence="3">The sequence shown here is derived from an EMBL/GenBank/DDBJ whole genome shotgun (WGS) entry which is preliminary data.</text>
</comment>
<keyword evidence="4" id="KW-1185">Reference proteome</keyword>
<dbReference type="Proteomes" id="UP000824120">
    <property type="component" value="Chromosome 6"/>
</dbReference>
<evidence type="ECO:0000313" key="3">
    <source>
        <dbReference type="EMBL" id="KAG5600527.1"/>
    </source>
</evidence>
<keyword evidence="1" id="KW-0175">Coiled coil</keyword>
<protein>
    <submittedName>
        <fullName evidence="3">Uncharacterized protein</fullName>
    </submittedName>
</protein>
<evidence type="ECO:0000256" key="1">
    <source>
        <dbReference type="SAM" id="Coils"/>
    </source>
</evidence>
<evidence type="ECO:0000313" key="4">
    <source>
        <dbReference type="Proteomes" id="UP000824120"/>
    </source>
</evidence>
<gene>
    <name evidence="3" type="ORF">H5410_031897</name>
</gene>
<name>A0A9J5YLB4_SOLCO</name>
<evidence type="ECO:0000256" key="2">
    <source>
        <dbReference type="SAM" id="MobiDB-lite"/>
    </source>
</evidence>
<dbReference type="EMBL" id="JACXVP010000006">
    <property type="protein sequence ID" value="KAG5600527.1"/>
    <property type="molecule type" value="Genomic_DNA"/>
</dbReference>
<proteinExistence type="predicted"/>
<feature type="region of interest" description="Disordered" evidence="2">
    <location>
        <begin position="73"/>
        <end position="94"/>
    </location>
</feature>
<sequence>MTNQKADLSMKKAFAVMGGMSENEFEDEEAENQSLFEIEQSDKYDFLALVAITEPGELENSCQTQDTILALMAGSEEEEDEKEDKQDQVPAIPPRVVGPVATLLNELSVAKAQNEELRREVLTLQAKLADSQREVSRLKDQLIQQQIANNAHMDHMMQVLASSSTHSHPSFSAH</sequence>
<accession>A0A9J5YLB4</accession>
<dbReference type="OrthoDB" id="1328450at2759"/>
<reference evidence="3 4" key="1">
    <citation type="submission" date="2020-09" db="EMBL/GenBank/DDBJ databases">
        <title>De no assembly of potato wild relative species, Solanum commersonii.</title>
        <authorList>
            <person name="Cho K."/>
        </authorList>
    </citation>
    <scope>NUCLEOTIDE SEQUENCE [LARGE SCALE GENOMIC DNA]</scope>
    <source>
        <strain evidence="3">LZ3.2</strain>
        <tissue evidence="3">Leaf</tissue>
    </source>
</reference>
<organism evidence="3 4">
    <name type="scientific">Solanum commersonii</name>
    <name type="common">Commerson's wild potato</name>
    <name type="synonym">Commerson's nightshade</name>
    <dbReference type="NCBI Taxonomy" id="4109"/>
    <lineage>
        <taxon>Eukaryota</taxon>
        <taxon>Viridiplantae</taxon>
        <taxon>Streptophyta</taxon>
        <taxon>Embryophyta</taxon>
        <taxon>Tracheophyta</taxon>
        <taxon>Spermatophyta</taxon>
        <taxon>Magnoliopsida</taxon>
        <taxon>eudicotyledons</taxon>
        <taxon>Gunneridae</taxon>
        <taxon>Pentapetalae</taxon>
        <taxon>asterids</taxon>
        <taxon>lamiids</taxon>
        <taxon>Solanales</taxon>
        <taxon>Solanaceae</taxon>
        <taxon>Solanoideae</taxon>
        <taxon>Solaneae</taxon>
        <taxon>Solanum</taxon>
    </lineage>
</organism>
<feature type="coiled-coil region" evidence="1">
    <location>
        <begin position="100"/>
        <end position="148"/>
    </location>
</feature>